<proteinExistence type="predicted"/>
<organism evidence="14">
    <name type="scientific">Candidatus Methanophagaceae archaeon ANME-1 ERB6</name>
    <dbReference type="NCBI Taxonomy" id="2759912"/>
    <lineage>
        <taxon>Archaea</taxon>
        <taxon>Methanobacteriati</taxon>
        <taxon>Methanobacteriota</taxon>
        <taxon>Stenosarchaea group</taxon>
        <taxon>Methanomicrobia</taxon>
        <taxon>Candidatus Methanophagales</taxon>
        <taxon>Candidatus Methanophagaceae</taxon>
    </lineage>
</organism>
<dbReference type="Gene3D" id="3.40.50.261">
    <property type="entry name" value="Succinyl-CoA synthetase domains"/>
    <property type="match status" value="1"/>
</dbReference>
<dbReference type="GO" id="GO:0042709">
    <property type="term" value="C:succinate-CoA ligase complex"/>
    <property type="evidence" value="ECO:0007669"/>
    <property type="project" value="TreeGrafter"/>
</dbReference>
<sequence length="426" mass="48239">MAQRGIREYDAKRILAKHMRRLSKGTFKYRGRVALVTPETSIEAAAKRKHWLKTEKLTVKPDQLFGKRGKHGLLLVNATYDEAKSWLEEKMNSIVEVGKVRGKLTHFLVQPYVELDKEYYLAFAGHHQEGDYIHFSAEGGVDIEANWDMVTTVNVPIDAKIEDVDLTPVLDSVSNDERDAFRDLITALFRFYRRLQFGFLEFNPFTHKNGEFFPVDTVARLDDTAHFLCHEDWKDVEFPAPFGRELRREEQYIEELDEKSGSSLKLTVLNPKGRVWTMVAGGGASVIYADTVVDLGFGDELATYGEYSGNPTTEETYDYAKTLLDLMTREKVEGGKVFIIGGGIANFTDVAKTFDGIINALDDYAEQIKEHDVKIFIRRGGPNYKAGLAKIREAGKRLDLDMEVHGPDMHMTKVVSIALKNLEGGR</sequence>
<dbReference type="FunFam" id="3.40.50.261:FF:000004">
    <property type="entry name" value="ATP-citrate synthase subunit"/>
    <property type="match status" value="1"/>
</dbReference>
<dbReference type="PANTHER" id="PTHR11815">
    <property type="entry name" value="SUCCINYL-COA SYNTHETASE BETA CHAIN"/>
    <property type="match status" value="1"/>
</dbReference>
<protein>
    <recommendedName>
        <fullName evidence="2">ATP citrate synthase</fullName>
        <ecNumber evidence="2">2.3.3.8</ecNumber>
    </recommendedName>
</protein>
<keyword evidence="3" id="KW-0963">Cytoplasm</keyword>
<evidence type="ECO:0000256" key="9">
    <source>
        <dbReference type="ARBA" id="ARBA00023098"/>
    </source>
</evidence>
<keyword evidence="5" id="KW-0597">Phosphoprotein</keyword>
<gene>
    <name evidence="14" type="ORF">GJIJNDME_00013</name>
</gene>
<evidence type="ECO:0000256" key="10">
    <source>
        <dbReference type="ARBA" id="ARBA00023315"/>
    </source>
</evidence>
<feature type="domain" description="ATP-citrate synthase ATP-grasp" evidence="13">
    <location>
        <begin position="2"/>
        <end position="233"/>
    </location>
</feature>
<dbReference type="Pfam" id="PF24948">
    <property type="entry name" value="Citrate_synth_N"/>
    <property type="match status" value="1"/>
</dbReference>
<comment type="subcellular location">
    <subcellularLocation>
        <location evidence="1">Cytoplasm</location>
    </subcellularLocation>
</comment>
<keyword evidence="8" id="KW-0067">ATP-binding</keyword>
<keyword evidence="10" id="KW-0012">Acyltransferase</keyword>
<dbReference type="GO" id="GO:0005524">
    <property type="term" value="F:ATP binding"/>
    <property type="evidence" value="ECO:0007669"/>
    <property type="project" value="UniProtKB-KW"/>
</dbReference>
<dbReference type="SUPFAM" id="SSF52210">
    <property type="entry name" value="Succinyl-CoA synthetase domains"/>
    <property type="match status" value="1"/>
</dbReference>
<dbReference type="AlphaFoldDB" id="A0A7G9YYP4"/>
<dbReference type="Gene3D" id="3.30.470.110">
    <property type="match status" value="1"/>
</dbReference>
<dbReference type="GO" id="GO:0004775">
    <property type="term" value="F:succinate-CoA ligase (ADP-forming) activity"/>
    <property type="evidence" value="ECO:0007669"/>
    <property type="project" value="TreeGrafter"/>
</dbReference>
<feature type="domain" description="ATP-citrate synthase citrate-binding" evidence="12">
    <location>
        <begin position="244"/>
        <end position="420"/>
    </location>
</feature>
<keyword evidence="4" id="KW-0444">Lipid biosynthesis</keyword>
<dbReference type="Pfam" id="PF16114">
    <property type="entry name" value="Citrate_bind"/>
    <property type="match status" value="1"/>
</dbReference>
<dbReference type="InterPro" id="IPR056749">
    <property type="entry name" value="Citrate_synth_N"/>
</dbReference>
<evidence type="ECO:0000256" key="8">
    <source>
        <dbReference type="ARBA" id="ARBA00022840"/>
    </source>
</evidence>
<dbReference type="PANTHER" id="PTHR11815:SF10">
    <property type="entry name" value="SUCCINATE--COA LIGASE [GDP-FORMING] SUBUNIT BETA, MITOCHONDRIAL"/>
    <property type="match status" value="1"/>
</dbReference>
<evidence type="ECO:0000256" key="6">
    <source>
        <dbReference type="ARBA" id="ARBA00022679"/>
    </source>
</evidence>
<evidence type="ECO:0000256" key="1">
    <source>
        <dbReference type="ARBA" id="ARBA00004496"/>
    </source>
</evidence>
<dbReference type="GO" id="GO:0006099">
    <property type="term" value="P:tricarboxylic acid cycle"/>
    <property type="evidence" value="ECO:0007669"/>
    <property type="project" value="TreeGrafter"/>
</dbReference>
<evidence type="ECO:0000256" key="2">
    <source>
        <dbReference type="ARBA" id="ARBA00012639"/>
    </source>
</evidence>
<keyword evidence="6" id="KW-0808">Transferase</keyword>
<evidence type="ECO:0000313" key="14">
    <source>
        <dbReference type="EMBL" id="QNO53128.1"/>
    </source>
</evidence>
<evidence type="ECO:0000256" key="3">
    <source>
        <dbReference type="ARBA" id="ARBA00022490"/>
    </source>
</evidence>
<dbReference type="GO" id="GO:0003878">
    <property type="term" value="F:ATP citrate synthase activity"/>
    <property type="evidence" value="ECO:0007669"/>
    <property type="project" value="UniProtKB-EC"/>
</dbReference>
<reference evidence="14" key="1">
    <citation type="submission" date="2020-06" db="EMBL/GenBank/DDBJ databases">
        <title>Unique genomic features of the anaerobic methanotrophic archaea.</title>
        <authorList>
            <person name="Chadwick G.L."/>
            <person name="Skennerton C.T."/>
            <person name="Laso-Perez R."/>
            <person name="Leu A.O."/>
            <person name="Speth D.R."/>
            <person name="Yu H."/>
            <person name="Morgan-Lang C."/>
            <person name="Hatzenpichler R."/>
            <person name="Goudeau D."/>
            <person name="Malmstrom R."/>
            <person name="Brazelton W.J."/>
            <person name="Woyke T."/>
            <person name="Hallam S.J."/>
            <person name="Tyson G.W."/>
            <person name="Wegener G."/>
            <person name="Boetius A."/>
            <person name="Orphan V."/>
        </authorList>
    </citation>
    <scope>NUCLEOTIDE SEQUENCE</scope>
</reference>
<evidence type="ECO:0000259" key="13">
    <source>
        <dbReference type="Pfam" id="PF24948"/>
    </source>
</evidence>
<dbReference type="SUPFAM" id="SSF56059">
    <property type="entry name" value="Glutathione synthetase ATP-binding domain-like"/>
    <property type="match status" value="1"/>
</dbReference>
<dbReference type="InterPro" id="IPR016102">
    <property type="entry name" value="Succinyl-CoA_synth-like"/>
</dbReference>
<dbReference type="GO" id="GO:0005829">
    <property type="term" value="C:cytosol"/>
    <property type="evidence" value="ECO:0007669"/>
    <property type="project" value="TreeGrafter"/>
</dbReference>
<dbReference type="GO" id="GO:0006104">
    <property type="term" value="P:succinyl-CoA metabolic process"/>
    <property type="evidence" value="ECO:0007669"/>
    <property type="project" value="TreeGrafter"/>
</dbReference>
<evidence type="ECO:0000256" key="11">
    <source>
        <dbReference type="ARBA" id="ARBA00047593"/>
    </source>
</evidence>
<keyword evidence="9" id="KW-0443">Lipid metabolism</keyword>
<name>A0A7G9YYP4_9EURY</name>
<dbReference type="EC" id="2.3.3.8" evidence="2"/>
<accession>A0A7G9YYP4</accession>
<evidence type="ECO:0000256" key="7">
    <source>
        <dbReference type="ARBA" id="ARBA00022741"/>
    </source>
</evidence>
<dbReference type="InterPro" id="IPR032263">
    <property type="entry name" value="Citrate-bd"/>
</dbReference>
<dbReference type="GO" id="GO:0006629">
    <property type="term" value="P:lipid metabolic process"/>
    <property type="evidence" value="ECO:0007669"/>
    <property type="project" value="UniProtKB-KW"/>
</dbReference>
<comment type="catalytic activity">
    <reaction evidence="11">
        <text>oxaloacetate + acetyl-CoA + ADP + phosphate = citrate + ATP + CoA</text>
        <dbReference type="Rhea" id="RHEA:21160"/>
        <dbReference type="ChEBI" id="CHEBI:16452"/>
        <dbReference type="ChEBI" id="CHEBI:16947"/>
        <dbReference type="ChEBI" id="CHEBI:30616"/>
        <dbReference type="ChEBI" id="CHEBI:43474"/>
        <dbReference type="ChEBI" id="CHEBI:57287"/>
        <dbReference type="ChEBI" id="CHEBI:57288"/>
        <dbReference type="ChEBI" id="CHEBI:456216"/>
        <dbReference type="EC" id="2.3.3.8"/>
    </reaction>
</comment>
<dbReference type="EMBL" id="MT631532">
    <property type="protein sequence ID" value="QNO53128.1"/>
    <property type="molecule type" value="Genomic_DNA"/>
</dbReference>
<evidence type="ECO:0000256" key="5">
    <source>
        <dbReference type="ARBA" id="ARBA00022553"/>
    </source>
</evidence>
<keyword evidence="7" id="KW-0547">Nucleotide-binding</keyword>
<evidence type="ECO:0000256" key="4">
    <source>
        <dbReference type="ARBA" id="ARBA00022516"/>
    </source>
</evidence>
<evidence type="ECO:0000259" key="12">
    <source>
        <dbReference type="Pfam" id="PF16114"/>
    </source>
</evidence>